<feature type="transmembrane region" description="Helical" evidence="6">
    <location>
        <begin position="160"/>
        <end position="185"/>
    </location>
</feature>
<dbReference type="KEGG" id="xce:Xcel_2741"/>
<dbReference type="STRING" id="446471.Xcel_2741"/>
<evidence type="ECO:0000313" key="8">
    <source>
        <dbReference type="Proteomes" id="UP000002255"/>
    </source>
</evidence>
<evidence type="ECO:0000313" key="7">
    <source>
        <dbReference type="EMBL" id="ACZ31755.1"/>
    </source>
</evidence>
<dbReference type="PANTHER" id="PTHR30086">
    <property type="entry name" value="ARGININE EXPORTER PROTEIN ARGO"/>
    <property type="match status" value="1"/>
</dbReference>
<feature type="transmembrane region" description="Helical" evidence="6">
    <location>
        <begin position="12"/>
        <end position="29"/>
    </location>
</feature>
<accession>D1BXW4</accession>
<reference evidence="7 8" key="2">
    <citation type="journal article" date="2010" name="Stand. Genomic Sci.">
        <title>Complete genome sequence of Xylanimonas cellulosilytica type strain (XIL07).</title>
        <authorList>
            <person name="Foster B."/>
            <person name="Pukall R."/>
            <person name="Abt B."/>
            <person name="Nolan M."/>
            <person name="Glavina Del Rio T."/>
            <person name="Chen F."/>
            <person name="Lucas S."/>
            <person name="Tice H."/>
            <person name="Pitluck S."/>
            <person name="Cheng J.-F."/>
            <person name="Chertkov O."/>
            <person name="Brettin T."/>
            <person name="Han C."/>
            <person name="Detter J.C."/>
            <person name="Bruce D."/>
            <person name="Goodwin L."/>
            <person name="Ivanova N."/>
            <person name="Mavromatis K."/>
            <person name="Pati A."/>
            <person name="Mikhailova N."/>
            <person name="Chen A."/>
            <person name="Palaniappan K."/>
            <person name="Land M."/>
            <person name="Hauser L."/>
            <person name="Chang Y.-J."/>
            <person name="Jeffries C.D."/>
            <person name="Chain P."/>
            <person name="Rohde M."/>
            <person name="Goeker M."/>
            <person name="Bristow J."/>
            <person name="Eisen J.A."/>
            <person name="Markowitz V."/>
            <person name="Hugenholtz P."/>
            <person name="Kyrpides N.C."/>
            <person name="Klenk H.-P."/>
            <person name="Lapidus A."/>
        </authorList>
    </citation>
    <scope>NUCLEOTIDE SEQUENCE [LARGE SCALE GENOMIC DNA]</scope>
    <source>
        <strain evidence="8">DSM 15894 / CECT 5975 / LMG 20990 / XIL07</strain>
    </source>
</reference>
<feature type="transmembrane region" description="Helical" evidence="6">
    <location>
        <begin position="49"/>
        <end position="74"/>
    </location>
</feature>
<proteinExistence type="predicted"/>
<keyword evidence="8" id="KW-1185">Reference proteome</keyword>
<protein>
    <submittedName>
        <fullName evidence="7">Lysine exporter protein (LYSE/YGGA)</fullName>
    </submittedName>
</protein>
<dbReference type="EMBL" id="CP001821">
    <property type="protein sequence ID" value="ACZ31755.1"/>
    <property type="molecule type" value="Genomic_DNA"/>
</dbReference>
<dbReference type="AlphaFoldDB" id="D1BXW4"/>
<evidence type="ECO:0000256" key="3">
    <source>
        <dbReference type="ARBA" id="ARBA00022692"/>
    </source>
</evidence>
<keyword evidence="4 6" id="KW-1133">Transmembrane helix</keyword>
<keyword evidence="5 6" id="KW-0472">Membrane</keyword>
<dbReference type="PANTHER" id="PTHR30086:SF20">
    <property type="entry name" value="ARGININE EXPORTER PROTEIN ARGO-RELATED"/>
    <property type="match status" value="1"/>
</dbReference>
<evidence type="ECO:0000256" key="1">
    <source>
        <dbReference type="ARBA" id="ARBA00004651"/>
    </source>
</evidence>
<sequence length="217" mass="22143">MALRAERECPVVTHYPSFVAFALVVAIAPGPDTLLTLRSTVSGGRSRGLWTMAGITIAGTVQGTLAASGLGAIIARAEPVFETIRWAGVAYLAYLGVHALRAALRTKDAGWAEAGVAAGISAPRALGQGFLCNITNPKVLVFNLAVLPQFLGVEAGLPLLLAYALTLSAVGGLVLLVVVLGANAARRATSSRRARRGIDAAAGVVFLGFAGVIAAEA</sequence>
<dbReference type="PIRSF" id="PIRSF006324">
    <property type="entry name" value="LeuE"/>
    <property type="match status" value="1"/>
</dbReference>
<gene>
    <name evidence="7" type="ordered locus">Xcel_2741</name>
</gene>
<name>D1BXW4_XYLCX</name>
<dbReference type="Proteomes" id="UP000002255">
    <property type="component" value="Chromosome"/>
</dbReference>
<organism evidence="7 8">
    <name type="scientific">Xylanimonas cellulosilytica (strain DSM 15894 / JCM 12276 / CECT 5975 / KCTC 9989 / LMG 20990 / NBRC 107835 / XIL07)</name>
    <dbReference type="NCBI Taxonomy" id="446471"/>
    <lineage>
        <taxon>Bacteria</taxon>
        <taxon>Bacillati</taxon>
        <taxon>Actinomycetota</taxon>
        <taxon>Actinomycetes</taxon>
        <taxon>Micrococcales</taxon>
        <taxon>Promicromonosporaceae</taxon>
        <taxon>Xylanimonas</taxon>
    </lineage>
</organism>
<dbReference type="GO" id="GO:0005886">
    <property type="term" value="C:plasma membrane"/>
    <property type="evidence" value="ECO:0007669"/>
    <property type="project" value="UniProtKB-SubCell"/>
</dbReference>
<keyword evidence="3 6" id="KW-0812">Transmembrane</keyword>
<feature type="transmembrane region" description="Helical" evidence="6">
    <location>
        <begin position="86"/>
        <end position="104"/>
    </location>
</feature>
<dbReference type="GO" id="GO:0015171">
    <property type="term" value="F:amino acid transmembrane transporter activity"/>
    <property type="evidence" value="ECO:0007669"/>
    <property type="project" value="TreeGrafter"/>
</dbReference>
<dbReference type="InterPro" id="IPR001123">
    <property type="entry name" value="LeuE-type"/>
</dbReference>
<comment type="subcellular location">
    <subcellularLocation>
        <location evidence="1">Cell membrane</location>
        <topology evidence="1">Multi-pass membrane protein</topology>
    </subcellularLocation>
</comment>
<feature type="transmembrane region" description="Helical" evidence="6">
    <location>
        <begin position="197"/>
        <end position="215"/>
    </location>
</feature>
<dbReference type="HOGENOM" id="CLU_079569_0_1_11"/>
<evidence type="ECO:0000256" key="2">
    <source>
        <dbReference type="ARBA" id="ARBA00022475"/>
    </source>
</evidence>
<evidence type="ECO:0000256" key="5">
    <source>
        <dbReference type="ARBA" id="ARBA00023136"/>
    </source>
</evidence>
<reference evidence="8" key="1">
    <citation type="submission" date="2009-11" db="EMBL/GenBank/DDBJ databases">
        <title>The complete chromosome of Xylanimonas cellulosilytica DSM 15894.</title>
        <authorList>
            <consortium name="US DOE Joint Genome Institute (JGI-PGF)"/>
            <person name="Lucas S."/>
            <person name="Copeland A."/>
            <person name="Lapidus A."/>
            <person name="Glavina del Rio T."/>
            <person name="Dalin E."/>
            <person name="Tice H."/>
            <person name="Bruce D."/>
            <person name="Goodwin L."/>
            <person name="Pitluck S."/>
            <person name="Kyrpides N."/>
            <person name="Mavromatis K."/>
            <person name="Ivanova N."/>
            <person name="Mikhailova N."/>
            <person name="Foster B."/>
            <person name="Clum A."/>
            <person name="Brettin T."/>
            <person name="Detter J.C."/>
            <person name="Han C."/>
            <person name="Larimer F."/>
            <person name="Land M."/>
            <person name="Hauser L."/>
            <person name="Markowitz V."/>
            <person name="Cheng J.F."/>
            <person name="Hugenholtz P."/>
            <person name="Woyke T."/>
            <person name="Wu D."/>
            <person name="Gehrich-Schroeter G."/>
            <person name="Schneider S."/>
            <person name="Pukall S.R."/>
            <person name="Klenk H.P."/>
            <person name="Eisen J.A."/>
        </authorList>
    </citation>
    <scope>NUCLEOTIDE SEQUENCE [LARGE SCALE GENOMIC DNA]</scope>
    <source>
        <strain evidence="8">DSM 15894 / CECT 5975 / LMG 20990 / XIL07</strain>
    </source>
</reference>
<keyword evidence="2" id="KW-1003">Cell membrane</keyword>
<evidence type="ECO:0000256" key="6">
    <source>
        <dbReference type="SAM" id="Phobius"/>
    </source>
</evidence>
<dbReference type="eggNOG" id="COG1280">
    <property type="taxonomic scope" value="Bacteria"/>
</dbReference>
<evidence type="ECO:0000256" key="4">
    <source>
        <dbReference type="ARBA" id="ARBA00022989"/>
    </source>
</evidence>
<dbReference type="Pfam" id="PF01810">
    <property type="entry name" value="LysE"/>
    <property type="match status" value="1"/>
</dbReference>